<dbReference type="Proteomes" id="UP000034917">
    <property type="component" value="Unassembled WGS sequence"/>
</dbReference>
<name>A0A0G0G508_9BACT</name>
<comment type="caution">
    <text evidence="2">The sequence shown here is derived from an EMBL/GenBank/DDBJ whole genome shotgun (WGS) entry which is preliminary data.</text>
</comment>
<evidence type="ECO:0000313" key="3">
    <source>
        <dbReference type="Proteomes" id="UP000034917"/>
    </source>
</evidence>
<protein>
    <recommendedName>
        <fullName evidence="1">Probable zinc-binding domain-containing protein</fullName>
    </recommendedName>
</protein>
<sequence length="97" mass="11659">MENIKKTCKTCGKEFWVIKQEQEFLAKMNLHHPSSCPGCREARRLADRGERQLYRTKCQNCQKDVIVSYNPETEKRRILCKDCYLQWFEKNQVLKTE</sequence>
<reference evidence="2 3" key="1">
    <citation type="journal article" date="2015" name="Nature">
        <title>rRNA introns, odd ribosomes, and small enigmatic genomes across a large radiation of phyla.</title>
        <authorList>
            <person name="Brown C.T."/>
            <person name="Hug L.A."/>
            <person name="Thomas B.C."/>
            <person name="Sharon I."/>
            <person name="Castelle C.J."/>
            <person name="Singh A."/>
            <person name="Wilkins M.J."/>
            <person name="Williams K.H."/>
            <person name="Banfield J.F."/>
        </authorList>
    </citation>
    <scope>NUCLEOTIDE SEQUENCE [LARGE SCALE GENOMIC DNA]</scope>
</reference>
<organism evidence="2 3">
    <name type="scientific">Candidatus Roizmanbacteria bacterium GW2011_GWC2_37_13</name>
    <dbReference type="NCBI Taxonomy" id="1618486"/>
    <lineage>
        <taxon>Bacteria</taxon>
        <taxon>Candidatus Roizmaniibacteriota</taxon>
    </lineage>
</organism>
<dbReference type="EMBL" id="LBSV01000003">
    <property type="protein sequence ID" value="KKQ26183.1"/>
    <property type="molecule type" value="Genomic_DNA"/>
</dbReference>
<gene>
    <name evidence="2" type="ORF">US40_C0003G0035</name>
</gene>
<evidence type="ECO:0000313" key="2">
    <source>
        <dbReference type="EMBL" id="KKQ26183.1"/>
    </source>
</evidence>
<dbReference type="AlphaFoldDB" id="A0A0G0G508"/>
<accession>A0A0G0G508</accession>
<dbReference type="InterPro" id="IPR025306">
    <property type="entry name" value="Zn-bnd_dom_prob"/>
</dbReference>
<dbReference type="Pfam" id="PF13451">
    <property type="entry name" value="zf_Tbcl"/>
    <property type="match status" value="1"/>
</dbReference>
<proteinExistence type="predicted"/>
<feature type="domain" description="Probable zinc-binding" evidence="1">
    <location>
        <begin position="6"/>
        <end position="44"/>
    </location>
</feature>
<evidence type="ECO:0000259" key="1">
    <source>
        <dbReference type="Pfam" id="PF13451"/>
    </source>
</evidence>